<feature type="chain" id="PRO_5015938791" description="Outer membrane protein with beta-barrel domain" evidence="1">
    <location>
        <begin position="20"/>
        <end position="281"/>
    </location>
</feature>
<sequence length="281" mass="32046">MKKLIILSIFCLGISMSYADNTTSTQDTVIRTVTIVSETNPSTGAVRTTTTKTEKIIQAKVENSGSNVIFDGSSYNIIFSWKKKKKLQPHWTGIGMGFMNYNDKDIPNGRLQVSRSHNFTVNLIDYHKQIKNSNWLFVSGIGFEWSRYHFQDNAALTRIDGVTRFEPAPEGINYNSSKLLVYYITFPLLLEYQTSGIHMSGGVVAFFKYYSKSQVNYYTERGRQVINMGRDLNIRPVDIKLRLQVGINDVHVYGYYSPMSMFNKDRGPDLRTYTIGVMIGI</sequence>
<keyword evidence="3" id="KW-1185">Reference proteome</keyword>
<evidence type="ECO:0000313" key="2">
    <source>
        <dbReference type="EMBL" id="PXV62245.1"/>
    </source>
</evidence>
<keyword evidence="1" id="KW-0732">Signal</keyword>
<accession>A0A2V3PNF0</accession>
<evidence type="ECO:0000313" key="3">
    <source>
        <dbReference type="Proteomes" id="UP000247973"/>
    </source>
</evidence>
<evidence type="ECO:0008006" key="4">
    <source>
        <dbReference type="Google" id="ProtNLM"/>
    </source>
</evidence>
<feature type="signal peptide" evidence="1">
    <location>
        <begin position="1"/>
        <end position="19"/>
    </location>
</feature>
<proteinExistence type="predicted"/>
<dbReference type="Proteomes" id="UP000247973">
    <property type="component" value="Unassembled WGS sequence"/>
</dbReference>
<dbReference type="AlphaFoldDB" id="A0A2V3PNF0"/>
<name>A0A2V3PNF0_9BACT</name>
<protein>
    <recommendedName>
        <fullName evidence="4">Outer membrane protein with beta-barrel domain</fullName>
    </recommendedName>
</protein>
<dbReference type="EMBL" id="QICL01000021">
    <property type="protein sequence ID" value="PXV62245.1"/>
    <property type="molecule type" value="Genomic_DNA"/>
</dbReference>
<organism evidence="2 3">
    <name type="scientific">Dysgonomonas alginatilytica</name>
    <dbReference type="NCBI Taxonomy" id="1605892"/>
    <lineage>
        <taxon>Bacteria</taxon>
        <taxon>Pseudomonadati</taxon>
        <taxon>Bacteroidota</taxon>
        <taxon>Bacteroidia</taxon>
        <taxon>Bacteroidales</taxon>
        <taxon>Dysgonomonadaceae</taxon>
        <taxon>Dysgonomonas</taxon>
    </lineage>
</organism>
<dbReference type="RefSeq" id="WP_110311590.1">
    <property type="nucleotide sequence ID" value="NZ_QICL01000021.1"/>
</dbReference>
<gene>
    <name evidence="2" type="ORF">CLV62_12168</name>
</gene>
<evidence type="ECO:0000256" key="1">
    <source>
        <dbReference type="SAM" id="SignalP"/>
    </source>
</evidence>
<reference evidence="2 3" key="1">
    <citation type="submission" date="2018-03" db="EMBL/GenBank/DDBJ databases">
        <title>Genomic Encyclopedia of Archaeal and Bacterial Type Strains, Phase II (KMG-II): from individual species to whole genera.</title>
        <authorList>
            <person name="Goeker M."/>
        </authorList>
    </citation>
    <scope>NUCLEOTIDE SEQUENCE [LARGE SCALE GENOMIC DNA]</scope>
    <source>
        <strain evidence="2 3">DSM 100214</strain>
    </source>
</reference>
<dbReference type="OrthoDB" id="1117977at2"/>
<comment type="caution">
    <text evidence="2">The sequence shown here is derived from an EMBL/GenBank/DDBJ whole genome shotgun (WGS) entry which is preliminary data.</text>
</comment>